<dbReference type="Gene3D" id="3.40.50.1000">
    <property type="entry name" value="HAD superfamily/HAD-like"/>
    <property type="match status" value="1"/>
</dbReference>
<accession>A0ABW7CBS4</accession>
<dbReference type="SFLD" id="SFLDS00003">
    <property type="entry name" value="Haloacid_Dehalogenase"/>
    <property type="match status" value="1"/>
</dbReference>
<gene>
    <name evidence="1" type="ORF">VPK24_13125</name>
</gene>
<sequence>MRLITDFDGPIADVSERYYQVYQYCLREIARSGQEIHRLSKQEFWNLKRAQVKEAEIGVRSGLDGTQADQFAQLRRDTVHRMEYMPLDQPVPGAIQALERAQGMGWELVVMTMRRVRELDEALERCGLARFFTPDRRYCLPNDYVKTRDVEDKPKLMAKAMGELPPAALTWMVGDTEADIAAARSAQIPIVGVLSGIRDRDRLEGYEPDAIAPNLAGAIDYIIAKTNRATKTTLPREGSLPRTGS</sequence>
<evidence type="ECO:0000313" key="2">
    <source>
        <dbReference type="Proteomes" id="UP001604335"/>
    </source>
</evidence>
<keyword evidence="1" id="KW-0378">Hydrolase</keyword>
<dbReference type="SFLD" id="SFLDG01129">
    <property type="entry name" value="C1.5:_HAD__Beta-PGM__Phosphata"/>
    <property type="match status" value="1"/>
</dbReference>
<dbReference type="PANTHER" id="PTHR43434:SF1">
    <property type="entry name" value="PHOSPHOGLYCOLATE PHOSPHATASE"/>
    <property type="match status" value="1"/>
</dbReference>
<organism evidence="1 2">
    <name type="scientific">Limnothrix redekei LRLZ20PSL1</name>
    <dbReference type="NCBI Taxonomy" id="3112953"/>
    <lineage>
        <taxon>Bacteria</taxon>
        <taxon>Bacillati</taxon>
        <taxon>Cyanobacteriota</taxon>
        <taxon>Cyanophyceae</taxon>
        <taxon>Pseudanabaenales</taxon>
        <taxon>Pseudanabaenaceae</taxon>
        <taxon>Limnothrix</taxon>
    </lineage>
</organism>
<reference evidence="2" key="1">
    <citation type="journal article" date="2024" name="Algal Res.">
        <title>Biochemical, toxicological and genomic investigation of a high-biomass producing Limnothrix strain isolated from Italian shallow drinking water reservoir.</title>
        <authorList>
            <person name="Simonazzi M."/>
            <person name="Shishido T.K."/>
            <person name="Delbaje E."/>
            <person name="Wahlsten M."/>
            <person name="Fewer D.P."/>
            <person name="Sivonen K."/>
            <person name="Pezzolesi L."/>
            <person name="Pistocchi R."/>
        </authorList>
    </citation>
    <scope>NUCLEOTIDE SEQUENCE [LARGE SCALE GENOMIC DNA]</scope>
    <source>
        <strain evidence="2">LRLZ20PSL1</strain>
    </source>
</reference>
<dbReference type="InterPro" id="IPR036412">
    <property type="entry name" value="HAD-like_sf"/>
</dbReference>
<dbReference type="SUPFAM" id="SSF56784">
    <property type="entry name" value="HAD-like"/>
    <property type="match status" value="1"/>
</dbReference>
<dbReference type="PANTHER" id="PTHR43434">
    <property type="entry name" value="PHOSPHOGLYCOLATE PHOSPHATASE"/>
    <property type="match status" value="1"/>
</dbReference>
<dbReference type="Pfam" id="PF00702">
    <property type="entry name" value="Hydrolase"/>
    <property type="match status" value="1"/>
</dbReference>
<keyword evidence="2" id="KW-1185">Reference proteome</keyword>
<dbReference type="RefSeq" id="WP_393014018.1">
    <property type="nucleotide sequence ID" value="NZ_JAZAQF010000078.1"/>
</dbReference>
<dbReference type="InterPro" id="IPR050155">
    <property type="entry name" value="HAD-like_hydrolase_sf"/>
</dbReference>
<dbReference type="InterPro" id="IPR023214">
    <property type="entry name" value="HAD_sf"/>
</dbReference>
<dbReference type="Proteomes" id="UP001604335">
    <property type="component" value="Unassembled WGS sequence"/>
</dbReference>
<dbReference type="EMBL" id="JAZAQF010000078">
    <property type="protein sequence ID" value="MFG3818587.1"/>
    <property type="molecule type" value="Genomic_DNA"/>
</dbReference>
<dbReference type="GO" id="GO:0016787">
    <property type="term" value="F:hydrolase activity"/>
    <property type="evidence" value="ECO:0007669"/>
    <property type="project" value="UniProtKB-KW"/>
</dbReference>
<dbReference type="EC" id="3.-.-.-" evidence="1"/>
<name>A0ABW7CBS4_9CYAN</name>
<evidence type="ECO:0000313" key="1">
    <source>
        <dbReference type="EMBL" id="MFG3818587.1"/>
    </source>
</evidence>
<comment type="caution">
    <text evidence="1">The sequence shown here is derived from an EMBL/GenBank/DDBJ whole genome shotgun (WGS) entry which is preliminary data.</text>
</comment>
<proteinExistence type="predicted"/>
<protein>
    <submittedName>
        <fullName evidence="1">HAD family hydrolase</fullName>
        <ecNumber evidence="1">3.-.-.-</ecNumber>
    </submittedName>
</protein>